<protein>
    <submittedName>
        <fullName evidence="2">4071_t:CDS:1</fullName>
    </submittedName>
</protein>
<feature type="non-terminal residue" evidence="2">
    <location>
        <position position="160"/>
    </location>
</feature>
<dbReference type="AlphaFoldDB" id="A0A9N9P0V0"/>
<feature type="signal peptide" evidence="1">
    <location>
        <begin position="1"/>
        <end position="28"/>
    </location>
</feature>
<dbReference type="Proteomes" id="UP000789342">
    <property type="component" value="Unassembled WGS sequence"/>
</dbReference>
<dbReference type="OrthoDB" id="5598706at2759"/>
<evidence type="ECO:0000313" key="3">
    <source>
        <dbReference type="Proteomes" id="UP000789342"/>
    </source>
</evidence>
<feature type="chain" id="PRO_5040112829" evidence="1">
    <location>
        <begin position="29"/>
        <end position="160"/>
    </location>
</feature>
<sequence length="160" mass="17164">KFQMNAKSINLFIVLLYVLCVLSHGVIAQCPGSQSCTTTYCNPRCTGSTCLNTYNDPQNCGACGHACEADERCVGGVCVDCVQDSDCVSDYLVTPDRTNWVAASGTCINNVCYVCAGCLDPGYCGTFENTGGTNYGYAQCKTNLGPNCCNCCRPRDLEEY</sequence>
<accession>A0A9N9P0V0</accession>
<proteinExistence type="predicted"/>
<gene>
    <name evidence="2" type="ORF">AMORRO_LOCUS17182</name>
</gene>
<evidence type="ECO:0000256" key="1">
    <source>
        <dbReference type="SAM" id="SignalP"/>
    </source>
</evidence>
<keyword evidence="3" id="KW-1185">Reference proteome</keyword>
<name>A0A9N9P0V0_9GLOM</name>
<keyword evidence="1" id="KW-0732">Signal</keyword>
<evidence type="ECO:0000313" key="2">
    <source>
        <dbReference type="EMBL" id="CAG8779232.1"/>
    </source>
</evidence>
<organism evidence="2 3">
    <name type="scientific">Acaulospora morrowiae</name>
    <dbReference type="NCBI Taxonomy" id="94023"/>
    <lineage>
        <taxon>Eukaryota</taxon>
        <taxon>Fungi</taxon>
        <taxon>Fungi incertae sedis</taxon>
        <taxon>Mucoromycota</taxon>
        <taxon>Glomeromycotina</taxon>
        <taxon>Glomeromycetes</taxon>
        <taxon>Diversisporales</taxon>
        <taxon>Acaulosporaceae</taxon>
        <taxon>Acaulospora</taxon>
    </lineage>
</organism>
<reference evidence="2" key="1">
    <citation type="submission" date="2021-06" db="EMBL/GenBank/DDBJ databases">
        <authorList>
            <person name="Kallberg Y."/>
            <person name="Tangrot J."/>
            <person name="Rosling A."/>
        </authorList>
    </citation>
    <scope>NUCLEOTIDE SEQUENCE</scope>
    <source>
        <strain evidence="2">CL551</strain>
    </source>
</reference>
<dbReference type="EMBL" id="CAJVPV010051377">
    <property type="protein sequence ID" value="CAG8779232.1"/>
    <property type="molecule type" value="Genomic_DNA"/>
</dbReference>
<comment type="caution">
    <text evidence="2">The sequence shown here is derived from an EMBL/GenBank/DDBJ whole genome shotgun (WGS) entry which is preliminary data.</text>
</comment>